<proteinExistence type="predicted"/>
<keyword evidence="1" id="KW-0472">Membrane</keyword>
<accession>A0AAV3ZQC8</accession>
<organism evidence="2 3">
    <name type="scientific">Plakobranchus ocellatus</name>
    <dbReference type="NCBI Taxonomy" id="259542"/>
    <lineage>
        <taxon>Eukaryota</taxon>
        <taxon>Metazoa</taxon>
        <taxon>Spiralia</taxon>
        <taxon>Lophotrochozoa</taxon>
        <taxon>Mollusca</taxon>
        <taxon>Gastropoda</taxon>
        <taxon>Heterobranchia</taxon>
        <taxon>Euthyneura</taxon>
        <taxon>Panpulmonata</taxon>
        <taxon>Sacoglossa</taxon>
        <taxon>Placobranchoidea</taxon>
        <taxon>Plakobranchidae</taxon>
        <taxon>Plakobranchus</taxon>
    </lineage>
</organism>
<reference evidence="2 3" key="1">
    <citation type="journal article" date="2021" name="Elife">
        <title>Chloroplast acquisition without the gene transfer in kleptoplastic sea slugs, Plakobranchus ocellatus.</title>
        <authorList>
            <person name="Maeda T."/>
            <person name="Takahashi S."/>
            <person name="Yoshida T."/>
            <person name="Shimamura S."/>
            <person name="Takaki Y."/>
            <person name="Nagai Y."/>
            <person name="Toyoda A."/>
            <person name="Suzuki Y."/>
            <person name="Arimoto A."/>
            <person name="Ishii H."/>
            <person name="Satoh N."/>
            <person name="Nishiyama T."/>
            <person name="Hasebe M."/>
            <person name="Maruyama T."/>
            <person name="Minagawa J."/>
            <person name="Obokata J."/>
            <person name="Shigenobu S."/>
        </authorList>
    </citation>
    <scope>NUCLEOTIDE SEQUENCE [LARGE SCALE GENOMIC DNA]</scope>
</reference>
<evidence type="ECO:0000313" key="3">
    <source>
        <dbReference type="Proteomes" id="UP000735302"/>
    </source>
</evidence>
<gene>
    <name evidence="2" type="ORF">PoB_002337200</name>
</gene>
<dbReference type="Proteomes" id="UP000735302">
    <property type="component" value="Unassembled WGS sequence"/>
</dbReference>
<keyword evidence="3" id="KW-1185">Reference proteome</keyword>
<protein>
    <submittedName>
        <fullName evidence="2">Uncharacterized protein</fullName>
    </submittedName>
</protein>
<sequence length="96" mass="10665">MLARVTGRAVVAPSNGETVSQATRDLSGVSAATATVCPWDCVHGFIAVYIFLLYFVIGFFFSSFWTSKNTYTVFILCPDHRRRVESQQKAGFTLFS</sequence>
<evidence type="ECO:0000313" key="2">
    <source>
        <dbReference type="EMBL" id="GFN96866.1"/>
    </source>
</evidence>
<name>A0AAV3ZQC8_9GAST</name>
<feature type="transmembrane region" description="Helical" evidence="1">
    <location>
        <begin position="46"/>
        <end position="65"/>
    </location>
</feature>
<comment type="caution">
    <text evidence="2">The sequence shown here is derived from an EMBL/GenBank/DDBJ whole genome shotgun (WGS) entry which is preliminary data.</text>
</comment>
<evidence type="ECO:0000256" key="1">
    <source>
        <dbReference type="SAM" id="Phobius"/>
    </source>
</evidence>
<keyword evidence="1" id="KW-1133">Transmembrane helix</keyword>
<dbReference type="EMBL" id="BLXT01002711">
    <property type="protein sequence ID" value="GFN96866.1"/>
    <property type="molecule type" value="Genomic_DNA"/>
</dbReference>
<keyword evidence="1" id="KW-0812">Transmembrane</keyword>
<dbReference type="AlphaFoldDB" id="A0AAV3ZQC8"/>